<keyword evidence="3 8" id="KW-0813">Transport</keyword>
<dbReference type="AlphaFoldDB" id="A0A2W7P4Y8"/>
<feature type="transmembrane region" description="Helical" evidence="8">
    <location>
        <begin position="90"/>
        <end position="116"/>
    </location>
</feature>
<dbReference type="Gene3D" id="1.10.3720.10">
    <property type="entry name" value="MetI-like"/>
    <property type="match status" value="1"/>
</dbReference>
<feature type="transmembrane region" description="Helical" evidence="8">
    <location>
        <begin position="7"/>
        <end position="25"/>
    </location>
</feature>
<feature type="transmembrane region" description="Helical" evidence="8">
    <location>
        <begin position="122"/>
        <end position="143"/>
    </location>
</feature>
<evidence type="ECO:0000256" key="1">
    <source>
        <dbReference type="ARBA" id="ARBA00004651"/>
    </source>
</evidence>
<organism evidence="10 11">
    <name type="scientific">Palleronia aestuarii</name>
    <dbReference type="NCBI Taxonomy" id="568105"/>
    <lineage>
        <taxon>Bacteria</taxon>
        <taxon>Pseudomonadati</taxon>
        <taxon>Pseudomonadota</taxon>
        <taxon>Alphaproteobacteria</taxon>
        <taxon>Rhodobacterales</taxon>
        <taxon>Roseobacteraceae</taxon>
        <taxon>Palleronia</taxon>
    </lineage>
</organism>
<proteinExistence type="inferred from homology"/>
<keyword evidence="6 8" id="KW-1133">Transmembrane helix</keyword>
<evidence type="ECO:0000256" key="7">
    <source>
        <dbReference type="ARBA" id="ARBA00023136"/>
    </source>
</evidence>
<evidence type="ECO:0000313" key="11">
    <source>
        <dbReference type="Proteomes" id="UP000248916"/>
    </source>
</evidence>
<comment type="subcellular location">
    <subcellularLocation>
        <location evidence="1 8">Cell membrane</location>
        <topology evidence="1 8">Multi-pass membrane protein</topology>
    </subcellularLocation>
</comment>
<feature type="transmembrane region" description="Helical" evidence="8">
    <location>
        <begin position="60"/>
        <end position="78"/>
    </location>
</feature>
<accession>A0A2W7P4Y8</accession>
<protein>
    <submittedName>
        <fullName evidence="10">Spermidine/putrescine transport system permease protein</fullName>
    </submittedName>
</protein>
<dbReference type="EMBL" id="QKZL01000003">
    <property type="protein sequence ID" value="PZX18472.1"/>
    <property type="molecule type" value="Genomic_DNA"/>
</dbReference>
<dbReference type="InterPro" id="IPR000515">
    <property type="entry name" value="MetI-like"/>
</dbReference>
<evidence type="ECO:0000313" key="10">
    <source>
        <dbReference type="EMBL" id="PZX18472.1"/>
    </source>
</evidence>
<dbReference type="Proteomes" id="UP000248916">
    <property type="component" value="Unassembled WGS sequence"/>
</dbReference>
<comment type="caution">
    <text evidence="10">The sequence shown here is derived from an EMBL/GenBank/DDBJ whole genome shotgun (WGS) entry which is preliminary data.</text>
</comment>
<gene>
    <name evidence="10" type="ORF">LX81_01106</name>
</gene>
<dbReference type="SUPFAM" id="SSF161098">
    <property type="entry name" value="MetI-like"/>
    <property type="match status" value="1"/>
</dbReference>
<feature type="transmembrane region" description="Helical" evidence="8">
    <location>
        <begin position="174"/>
        <end position="203"/>
    </location>
</feature>
<keyword evidence="5 8" id="KW-0812">Transmembrane</keyword>
<reference evidence="10 11" key="1">
    <citation type="submission" date="2018-06" db="EMBL/GenBank/DDBJ databases">
        <title>Genomic Encyclopedia of Archaeal and Bacterial Type Strains, Phase II (KMG-II): from individual species to whole genera.</title>
        <authorList>
            <person name="Goeker M."/>
        </authorList>
    </citation>
    <scope>NUCLEOTIDE SEQUENCE [LARGE SCALE GENOMIC DNA]</scope>
    <source>
        <strain evidence="10 11">DSM 22009</strain>
    </source>
</reference>
<sequence length="265" mass="28649">MLRGYVLTYLVFLYAPIVLLPIFAFNDSTVIAFPLTGFTTRWFEALPATPELVRSVRTSLSIAVSASILATLLGLCAARVNARYAFPGRAAVLGFVMLPLILPEILVAVSLLVVLLTLGVQLNALTVVLGHTLICMPFAIAILNGAFGNLDPAIEEAAIDLGCSRWQAFRMVTLPLIAPGIISSLLIGFTISLDEFIIAFFLTGSDPTLPVYLWAQLRFPARLPIVMALGTLLVALSVILLCGAEWVRRRGMRRSGRRDAGGFFA</sequence>
<evidence type="ECO:0000256" key="2">
    <source>
        <dbReference type="ARBA" id="ARBA00007069"/>
    </source>
</evidence>
<keyword evidence="11" id="KW-1185">Reference proteome</keyword>
<dbReference type="Pfam" id="PF00528">
    <property type="entry name" value="BPD_transp_1"/>
    <property type="match status" value="1"/>
</dbReference>
<name>A0A2W7P4Y8_9RHOB</name>
<feature type="domain" description="ABC transmembrane type-1" evidence="9">
    <location>
        <begin position="56"/>
        <end position="244"/>
    </location>
</feature>
<evidence type="ECO:0000256" key="8">
    <source>
        <dbReference type="RuleBase" id="RU363032"/>
    </source>
</evidence>
<keyword evidence="4" id="KW-1003">Cell membrane</keyword>
<evidence type="ECO:0000256" key="3">
    <source>
        <dbReference type="ARBA" id="ARBA00022448"/>
    </source>
</evidence>
<evidence type="ECO:0000259" key="9">
    <source>
        <dbReference type="PROSITE" id="PS50928"/>
    </source>
</evidence>
<evidence type="ECO:0000256" key="4">
    <source>
        <dbReference type="ARBA" id="ARBA00022475"/>
    </source>
</evidence>
<keyword evidence="7 8" id="KW-0472">Membrane</keyword>
<dbReference type="GO" id="GO:0005886">
    <property type="term" value="C:plasma membrane"/>
    <property type="evidence" value="ECO:0007669"/>
    <property type="project" value="UniProtKB-SubCell"/>
</dbReference>
<dbReference type="GO" id="GO:0055085">
    <property type="term" value="P:transmembrane transport"/>
    <property type="evidence" value="ECO:0007669"/>
    <property type="project" value="InterPro"/>
</dbReference>
<dbReference type="PANTHER" id="PTHR43848:SF2">
    <property type="entry name" value="PUTRESCINE TRANSPORT SYSTEM PERMEASE PROTEIN POTI"/>
    <property type="match status" value="1"/>
</dbReference>
<dbReference type="OrthoDB" id="9782004at2"/>
<evidence type="ECO:0000256" key="6">
    <source>
        <dbReference type="ARBA" id="ARBA00022989"/>
    </source>
</evidence>
<dbReference type="InterPro" id="IPR051789">
    <property type="entry name" value="Bact_Polyamine_Transport"/>
</dbReference>
<dbReference type="PROSITE" id="PS50928">
    <property type="entry name" value="ABC_TM1"/>
    <property type="match status" value="1"/>
</dbReference>
<dbReference type="PANTHER" id="PTHR43848">
    <property type="entry name" value="PUTRESCINE TRANSPORT SYSTEM PERMEASE PROTEIN POTI"/>
    <property type="match status" value="1"/>
</dbReference>
<comment type="similarity">
    <text evidence="2">Belongs to the binding-protein-dependent transport system permease family. CysTW subfamily.</text>
</comment>
<dbReference type="RefSeq" id="WP_111536273.1">
    <property type="nucleotide sequence ID" value="NZ_QKZL01000003.1"/>
</dbReference>
<evidence type="ECO:0000256" key="5">
    <source>
        <dbReference type="ARBA" id="ARBA00022692"/>
    </source>
</evidence>
<dbReference type="CDD" id="cd06261">
    <property type="entry name" value="TM_PBP2"/>
    <property type="match status" value="1"/>
</dbReference>
<dbReference type="InterPro" id="IPR035906">
    <property type="entry name" value="MetI-like_sf"/>
</dbReference>
<feature type="transmembrane region" description="Helical" evidence="8">
    <location>
        <begin position="223"/>
        <end position="247"/>
    </location>
</feature>